<evidence type="ECO:0000256" key="2">
    <source>
        <dbReference type="SAM" id="MobiDB-lite"/>
    </source>
</evidence>
<comment type="caution">
    <text evidence="3">The sequence shown here is derived from an EMBL/GenBank/DDBJ whole genome shotgun (WGS) entry which is preliminary data.</text>
</comment>
<feature type="region of interest" description="Disordered" evidence="2">
    <location>
        <begin position="335"/>
        <end position="363"/>
    </location>
</feature>
<keyword evidence="1" id="KW-0175">Coiled coil</keyword>
<evidence type="ECO:0000256" key="1">
    <source>
        <dbReference type="SAM" id="Coils"/>
    </source>
</evidence>
<dbReference type="EMBL" id="BKCJ010421032">
    <property type="protein sequence ID" value="GFA42117.1"/>
    <property type="molecule type" value="Genomic_DNA"/>
</dbReference>
<feature type="coiled-coil region" evidence="1">
    <location>
        <begin position="221"/>
        <end position="252"/>
    </location>
</feature>
<dbReference type="AlphaFoldDB" id="A0A699JMA4"/>
<feature type="compositionally biased region" description="Basic and acidic residues" evidence="2">
    <location>
        <begin position="339"/>
        <end position="356"/>
    </location>
</feature>
<feature type="compositionally biased region" description="Basic and acidic residues" evidence="2">
    <location>
        <begin position="46"/>
        <end position="55"/>
    </location>
</feature>
<reference evidence="3" key="1">
    <citation type="journal article" date="2019" name="Sci. Rep.">
        <title>Draft genome of Tanacetum cinerariifolium, the natural source of mosquito coil.</title>
        <authorList>
            <person name="Yamashiro T."/>
            <person name="Shiraishi A."/>
            <person name="Satake H."/>
            <person name="Nakayama K."/>
        </authorList>
    </citation>
    <scope>NUCLEOTIDE SEQUENCE</scope>
</reference>
<accession>A0A699JMA4</accession>
<proteinExistence type="predicted"/>
<feature type="region of interest" description="Disordered" evidence="2">
    <location>
        <begin position="46"/>
        <end position="78"/>
    </location>
</feature>
<protein>
    <submittedName>
        <fullName evidence="3">Uncharacterized protein</fullName>
    </submittedName>
</protein>
<feature type="compositionally biased region" description="Polar residues" evidence="2">
    <location>
        <begin position="57"/>
        <end position="75"/>
    </location>
</feature>
<gene>
    <name evidence="3" type="ORF">Tci_614089</name>
</gene>
<name>A0A699JMA4_TANCI</name>
<organism evidence="3">
    <name type="scientific">Tanacetum cinerariifolium</name>
    <name type="common">Dalmatian daisy</name>
    <name type="synonym">Chrysanthemum cinerariifolium</name>
    <dbReference type="NCBI Taxonomy" id="118510"/>
    <lineage>
        <taxon>Eukaryota</taxon>
        <taxon>Viridiplantae</taxon>
        <taxon>Streptophyta</taxon>
        <taxon>Embryophyta</taxon>
        <taxon>Tracheophyta</taxon>
        <taxon>Spermatophyta</taxon>
        <taxon>Magnoliopsida</taxon>
        <taxon>eudicotyledons</taxon>
        <taxon>Gunneridae</taxon>
        <taxon>Pentapetalae</taxon>
        <taxon>asterids</taxon>
        <taxon>campanulids</taxon>
        <taxon>Asterales</taxon>
        <taxon>Asteraceae</taxon>
        <taxon>Asteroideae</taxon>
        <taxon>Anthemideae</taxon>
        <taxon>Anthemidinae</taxon>
        <taxon>Tanacetum</taxon>
    </lineage>
</organism>
<evidence type="ECO:0000313" key="3">
    <source>
        <dbReference type="EMBL" id="GFA42117.1"/>
    </source>
</evidence>
<sequence length="474" mass="53932">MSYYTNLYCCIIISTQKYRKTKRKAIEISQSSGPTTLVADETVHEERGDIVERVDTTAASSDIEQDSGGSPNRQDTILGDRPAQTMFERVLALENNKTARDLEITHLKKRVNRLEKKRQSRTPQLNRSINITTAEPVTTVSALITTDGVSVSTAEPSTPLTKTTTVIEDEDLTIAQTLMKIRTSETTTRPTVPPQQNLILKDKGKGKMVEPEKPLKNKDQIEFDEEVAKNLEAQLQAELEEEERLARQKEANIALIAEWDDVQAMMDADHKIAERLQAEEQGELSIKERSKIFVELMNQRKKHFARLRAEEKRIKPPTKAQKRNQMCTYLKNMAGSSKRAREELKSDKSKKQKLDEMVEAEEDNNQEEVDMKMYMKIVSDDDVAIDAIPLATKPSIIVDWKIIKEGKISSYHIIRADGSSKKYSSMIQMLQNIDREDLETLWKLVKAKIKRLLSAVEVTAASYEVTTADYGFYC</sequence>